<keyword evidence="2" id="KW-1185">Reference proteome</keyword>
<gene>
    <name evidence="1" type="ORF">GMARGA_LOCUS41632</name>
</gene>
<feature type="non-terminal residue" evidence="1">
    <location>
        <position position="1"/>
    </location>
</feature>
<evidence type="ECO:0000313" key="2">
    <source>
        <dbReference type="Proteomes" id="UP000789901"/>
    </source>
</evidence>
<organism evidence="1 2">
    <name type="scientific">Gigaspora margarita</name>
    <dbReference type="NCBI Taxonomy" id="4874"/>
    <lineage>
        <taxon>Eukaryota</taxon>
        <taxon>Fungi</taxon>
        <taxon>Fungi incertae sedis</taxon>
        <taxon>Mucoromycota</taxon>
        <taxon>Glomeromycotina</taxon>
        <taxon>Glomeromycetes</taxon>
        <taxon>Diversisporales</taxon>
        <taxon>Gigasporaceae</taxon>
        <taxon>Gigaspora</taxon>
    </lineage>
</organism>
<dbReference type="Proteomes" id="UP000789901">
    <property type="component" value="Unassembled WGS sequence"/>
</dbReference>
<comment type="caution">
    <text evidence="1">The sequence shown here is derived from an EMBL/GenBank/DDBJ whole genome shotgun (WGS) entry which is preliminary data.</text>
</comment>
<accession>A0ABN7XC23</accession>
<name>A0ABN7XC23_GIGMA</name>
<sequence length="40" mass="4502">VSKDSGMIPEKSDNIHNLPSQQVIQITCRQNFGSVEEEDK</sequence>
<proteinExistence type="predicted"/>
<feature type="non-terminal residue" evidence="1">
    <location>
        <position position="40"/>
    </location>
</feature>
<protein>
    <submittedName>
        <fullName evidence="1">43512_t:CDS:1</fullName>
    </submittedName>
</protein>
<evidence type="ECO:0000313" key="1">
    <source>
        <dbReference type="EMBL" id="CAG8852811.1"/>
    </source>
</evidence>
<dbReference type="EMBL" id="CAJVQB010116321">
    <property type="protein sequence ID" value="CAG8852811.1"/>
    <property type="molecule type" value="Genomic_DNA"/>
</dbReference>
<reference evidence="1 2" key="1">
    <citation type="submission" date="2021-06" db="EMBL/GenBank/DDBJ databases">
        <authorList>
            <person name="Kallberg Y."/>
            <person name="Tangrot J."/>
            <person name="Rosling A."/>
        </authorList>
    </citation>
    <scope>NUCLEOTIDE SEQUENCE [LARGE SCALE GENOMIC DNA]</scope>
    <source>
        <strain evidence="1 2">120-4 pot B 10/14</strain>
    </source>
</reference>